<dbReference type="RefSeq" id="WP_343804891.1">
    <property type="nucleotide sequence ID" value="NZ_BAAAET010000002.1"/>
</dbReference>
<evidence type="ECO:0000313" key="3">
    <source>
        <dbReference type="Proteomes" id="UP001499915"/>
    </source>
</evidence>
<feature type="transmembrane region" description="Helical" evidence="1">
    <location>
        <begin position="134"/>
        <end position="154"/>
    </location>
</feature>
<dbReference type="InterPro" id="IPR018723">
    <property type="entry name" value="DUF2254_membrane"/>
</dbReference>
<feature type="transmembrane region" description="Helical" evidence="1">
    <location>
        <begin position="57"/>
        <end position="83"/>
    </location>
</feature>
<keyword evidence="1" id="KW-0472">Membrane</keyword>
<keyword evidence="1" id="KW-1133">Transmembrane helix</keyword>
<proteinExistence type="predicted"/>
<name>A0ABP3TDV9_9GAMM</name>
<organism evidence="2 3">
    <name type="scientific">Marinobacterium maritimum</name>
    <dbReference type="NCBI Taxonomy" id="500162"/>
    <lineage>
        <taxon>Bacteria</taxon>
        <taxon>Pseudomonadati</taxon>
        <taxon>Pseudomonadota</taxon>
        <taxon>Gammaproteobacteria</taxon>
        <taxon>Oceanospirillales</taxon>
        <taxon>Oceanospirillaceae</taxon>
        <taxon>Marinobacterium</taxon>
    </lineage>
</organism>
<reference evidence="3" key="1">
    <citation type="journal article" date="2019" name="Int. J. Syst. Evol. Microbiol.">
        <title>The Global Catalogue of Microorganisms (GCM) 10K type strain sequencing project: providing services to taxonomists for standard genome sequencing and annotation.</title>
        <authorList>
            <consortium name="The Broad Institute Genomics Platform"/>
            <consortium name="The Broad Institute Genome Sequencing Center for Infectious Disease"/>
            <person name="Wu L."/>
            <person name="Ma J."/>
        </authorList>
    </citation>
    <scope>NUCLEOTIDE SEQUENCE [LARGE SCALE GENOMIC DNA]</scope>
    <source>
        <strain evidence="3">JCM 15134</strain>
    </source>
</reference>
<evidence type="ECO:0000313" key="2">
    <source>
        <dbReference type="EMBL" id="GAA0690900.1"/>
    </source>
</evidence>
<feature type="transmembrane region" description="Helical" evidence="1">
    <location>
        <begin position="16"/>
        <end position="37"/>
    </location>
</feature>
<accession>A0ABP3TDV9</accession>
<protein>
    <submittedName>
        <fullName evidence="2">DUF2254 domain-containing protein</fullName>
    </submittedName>
</protein>
<comment type="caution">
    <text evidence="2">The sequence shown here is derived from an EMBL/GenBank/DDBJ whole genome shotgun (WGS) entry which is preliminary data.</text>
</comment>
<sequence>MGDRLSFYIRRIRERLWVRPLATCVLSVVIVFLAKLADRQDIGRYVVLITHDSVEKLLTIISSSMLVIATFAVGSMVAAYASASRTATPRSFSLIISDDLSQNALSTYIGAFIFSIVALIGLKNGYYDKVSRFTLFVITVLILAMVIVTFVRWVDCIARLGRITNTVEKVEAVTIKALRRRRRMPNLRGIPAEGLQHRGQAVYGESIGYVQRIEISALQTHAESAGLRIQVAALPGTFAAPGRVLAYVVGDQGAQVDFDPAPVAQAFVIGAHREFDEDPRFGLVVLSEIASRALSPAVNDPGTAIGIIGSFVRLFALWVEPVDDDDRDDSECDRVVVPEISVQDMFDDAFTAIAREGAGTIEVASRLQKAFASLSSLDDAAMRDAVTLHARRALARSELALALPDDLEEIRRLATFALSVQPGEVKEGVISP</sequence>
<dbReference type="Proteomes" id="UP001499915">
    <property type="component" value="Unassembled WGS sequence"/>
</dbReference>
<keyword evidence="3" id="KW-1185">Reference proteome</keyword>
<dbReference type="EMBL" id="BAAAET010000002">
    <property type="protein sequence ID" value="GAA0690900.1"/>
    <property type="molecule type" value="Genomic_DNA"/>
</dbReference>
<keyword evidence="1" id="KW-0812">Transmembrane</keyword>
<evidence type="ECO:0000256" key="1">
    <source>
        <dbReference type="SAM" id="Phobius"/>
    </source>
</evidence>
<feature type="transmembrane region" description="Helical" evidence="1">
    <location>
        <begin position="104"/>
        <end position="122"/>
    </location>
</feature>
<gene>
    <name evidence="2" type="ORF">GCM10009104_17080</name>
</gene>
<dbReference type="Pfam" id="PF10011">
    <property type="entry name" value="DUF2254"/>
    <property type="match status" value="1"/>
</dbReference>